<protein>
    <recommendedName>
        <fullName evidence="2">Endonuclease</fullName>
    </recommendedName>
</protein>
<dbReference type="GO" id="GO:0003676">
    <property type="term" value="F:nucleic acid binding"/>
    <property type="evidence" value="ECO:0007669"/>
    <property type="project" value="InterPro"/>
</dbReference>
<organism evidence="1">
    <name type="scientific">Deinococcus sp. VB142</name>
    <dbReference type="NCBI Taxonomy" id="3112952"/>
    <lineage>
        <taxon>Bacteria</taxon>
        <taxon>Thermotogati</taxon>
        <taxon>Deinococcota</taxon>
        <taxon>Deinococci</taxon>
        <taxon>Deinococcales</taxon>
        <taxon>Deinococcaceae</taxon>
        <taxon>Deinococcus</taxon>
    </lineage>
</organism>
<dbReference type="RefSeq" id="WP_339096232.1">
    <property type="nucleotide sequence ID" value="NZ_CP149782.1"/>
</dbReference>
<gene>
    <name evidence="1" type="ORF">WDJ50_02775</name>
</gene>
<reference evidence="1" key="1">
    <citation type="submission" date="2024-03" db="EMBL/GenBank/DDBJ databases">
        <title>Deinococcus weizhi sp. nov., isolated from human skin.</title>
        <authorList>
            <person name="Wei Z."/>
            <person name="Tian F."/>
            <person name="Yang C."/>
            <person name="Xin L.T."/>
            <person name="Wen Z.J."/>
            <person name="Lan K.C."/>
            <person name="Yu L."/>
            <person name="Zhe W."/>
            <person name="Dan F.D."/>
            <person name="Jun W."/>
            <person name="Rui Z."/>
            <person name="Yong X.J."/>
            <person name="Ting Y."/>
            <person name="Wei X."/>
            <person name="Xu Z.G."/>
            <person name="Xin Z."/>
            <person name="Dong F.G."/>
            <person name="Ni X.M."/>
            <person name="Zheng M.G."/>
            <person name="Chun Y."/>
            <person name="Qian W.X."/>
        </authorList>
    </citation>
    <scope>NUCLEOTIDE SEQUENCE</scope>
    <source>
        <strain evidence="1">VB142</strain>
    </source>
</reference>
<dbReference type="InterPro" id="IPR011856">
    <property type="entry name" value="tRNA_endonuc-like_dom_sf"/>
</dbReference>
<dbReference type="AlphaFoldDB" id="A0AAU6Q364"/>
<dbReference type="EMBL" id="CP149782">
    <property type="protein sequence ID" value="WYF45060.1"/>
    <property type="molecule type" value="Genomic_DNA"/>
</dbReference>
<dbReference type="Gene3D" id="3.40.1350.10">
    <property type="match status" value="1"/>
</dbReference>
<proteinExistence type="predicted"/>
<evidence type="ECO:0008006" key="2">
    <source>
        <dbReference type="Google" id="ProtNLM"/>
    </source>
</evidence>
<name>A0AAU6Q364_9DEIO</name>
<accession>A0AAU6Q364</accession>
<sequence length="182" mass="20214">MSRQGLSRLEISKTTKLAYRTVCAWLDKEGIAPTGQTKAIGDIGEAWVANKLQELGLTAQVMPQRHPFDILCGELRIEVKTAAKAEIKPGGSRVAYFNTRPIRHSLLGHWYPKSYKEDSDFVVFLWLGDAESPRSVWVKASQDCPAMTGITLNPKYKRAGGWGDAKDAWHLIHAAYESGRAS</sequence>
<evidence type="ECO:0000313" key="1">
    <source>
        <dbReference type="EMBL" id="WYF45060.1"/>
    </source>
</evidence>